<dbReference type="FunFam" id="3.30.2310.10:FF:000001">
    <property type="entry name" value="tRNA (N6-threonylcarbamoyladenosine(37)-N6)-methyltransferase TrmO"/>
    <property type="match status" value="1"/>
</dbReference>
<dbReference type="PROSITE" id="PS01318">
    <property type="entry name" value="TSAA_1"/>
    <property type="match status" value="1"/>
</dbReference>
<dbReference type="GO" id="GO:0089715">
    <property type="term" value="F:tRNA (L-threonylcarbamoyladenosine(37)-C2) methyltransferase activity"/>
    <property type="evidence" value="ECO:0007669"/>
    <property type="project" value="TreeGrafter"/>
</dbReference>
<dbReference type="InterPro" id="IPR036414">
    <property type="entry name" value="YaeB_N_sf"/>
</dbReference>
<proteinExistence type="inferred from homology"/>
<dbReference type="Pfam" id="PF18389">
    <property type="entry name" value="TrmO_C"/>
    <property type="match status" value="1"/>
</dbReference>
<comment type="caution">
    <text evidence="4">The sequence shown here is derived from an EMBL/GenBank/DDBJ whole genome shotgun (WGS) entry which is preliminary data.</text>
</comment>
<accession>K6Y854</accession>
<dbReference type="InterPro" id="IPR023368">
    <property type="entry name" value="UPF0066_cons_site"/>
</dbReference>
<dbReference type="RefSeq" id="WP_008844198.1">
    <property type="nucleotide sequence ID" value="NZ_BAEN01000036.1"/>
</dbReference>
<dbReference type="Proteomes" id="UP000006334">
    <property type="component" value="Unassembled WGS sequence"/>
</dbReference>
<dbReference type="PANTHER" id="PTHR12818">
    <property type="entry name" value="TRNA (ADENINE(37)-N6)-METHYLTRANSFERASE"/>
    <property type="match status" value="1"/>
</dbReference>
<evidence type="ECO:0000313" key="5">
    <source>
        <dbReference type="Proteomes" id="UP000006334"/>
    </source>
</evidence>
<gene>
    <name evidence="4" type="ORF">GLIP_1749</name>
</gene>
<organism evidence="4 5">
    <name type="scientific">Aliiglaciecola lipolytica E3</name>
    <dbReference type="NCBI Taxonomy" id="1127673"/>
    <lineage>
        <taxon>Bacteria</taxon>
        <taxon>Pseudomonadati</taxon>
        <taxon>Pseudomonadota</taxon>
        <taxon>Gammaproteobacteria</taxon>
        <taxon>Alteromonadales</taxon>
        <taxon>Alteromonadaceae</taxon>
        <taxon>Aliiglaciecola</taxon>
    </lineage>
</organism>
<keyword evidence="1" id="KW-0949">S-adenosyl-L-methionine</keyword>
<dbReference type="Gene3D" id="3.30.2310.10">
    <property type="entry name" value="YaeB-like"/>
    <property type="match status" value="1"/>
</dbReference>
<dbReference type="PROSITE" id="PS51668">
    <property type="entry name" value="TSAA_2"/>
    <property type="match status" value="1"/>
</dbReference>
<dbReference type="CDD" id="cd09281">
    <property type="entry name" value="UPF0066"/>
    <property type="match status" value="1"/>
</dbReference>
<sequence>MPIEIKPIGYIKTPYKEKFAIPRQPGLATAAKGHIEFVDEFNSAEFFRGIEQFSHLWLIFQFHQTANKSASPLVRPPRLGGNKKIGVFASRSTHRPNNLGMSAVKLEGVNSDTGKLSLKVSGMDLLDNTPIIDIKPYVPYSDCVPDASAGYAQNKPEELLSVTFCESAAQQMKALQNQYPDLRLLIEQILSQDPRPAYHKGTPSERLYGVELYEFNVQWRVTLQTCVVENISKISSKGR</sequence>
<dbReference type="NCBIfam" id="TIGR00104">
    <property type="entry name" value="tRNA_TsaA"/>
    <property type="match status" value="1"/>
</dbReference>
<dbReference type="AlphaFoldDB" id="K6Y854"/>
<feature type="domain" description="TsaA-like" evidence="3">
    <location>
        <begin position="5"/>
        <end position="146"/>
    </location>
</feature>
<evidence type="ECO:0000259" key="3">
    <source>
        <dbReference type="PROSITE" id="PS51668"/>
    </source>
</evidence>
<dbReference type="SUPFAM" id="SSF118196">
    <property type="entry name" value="YaeB-like"/>
    <property type="match status" value="1"/>
</dbReference>
<dbReference type="InterPro" id="IPR040372">
    <property type="entry name" value="YaeB-like"/>
</dbReference>
<keyword evidence="5" id="KW-1185">Reference proteome</keyword>
<dbReference type="InterPro" id="IPR041369">
    <property type="entry name" value="TrmO_C"/>
</dbReference>
<comment type="similarity">
    <text evidence="2">Belongs to the tRNA methyltransferase O family.</text>
</comment>
<dbReference type="EMBL" id="BAEN01000036">
    <property type="protein sequence ID" value="GAC14382.1"/>
    <property type="molecule type" value="Genomic_DNA"/>
</dbReference>
<dbReference type="Gene3D" id="2.40.30.70">
    <property type="entry name" value="YaeB-like"/>
    <property type="match status" value="1"/>
</dbReference>
<dbReference type="eggNOG" id="COG1720">
    <property type="taxonomic scope" value="Bacteria"/>
</dbReference>
<dbReference type="PANTHER" id="PTHR12818:SF0">
    <property type="entry name" value="TRNA (ADENINE(37)-N6)-METHYLTRANSFERASE"/>
    <property type="match status" value="1"/>
</dbReference>
<evidence type="ECO:0000313" key="4">
    <source>
        <dbReference type="EMBL" id="GAC14382.1"/>
    </source>
</evidence>
<dbReference type="InterPro" id="IPR036413">
    <property type="entry name" value="YaeB-like_sf"/>
</dbReference>
<dbReference type="STRING" id="1127673.GLIP_1749"/>
<dbReference type="InterPro" id="IPR023370">
    <property type="entry name" value="TrmO-like_N"/>
</dbReference>
<evidence type="ECO:0000256" key="1">
    <source>
        <dbReference type="ARBA" id="ARBA00022691"/>
    </source>
</evidence>
<name>K6Y854_9ALTE</name>
<evidence type="ECO:0000256" key="2">
    <source>
        <dbReference type="ARBA" id="ARBA00033753"/>
    </source>
</evidence>
<protein>
    <recommendedName>
        <fullName evidence="3">TsaA-like domain-containing protein</fullName>
    </recommendedName>
</protein>
<dbReference type="OrthoDB" id="9804309at2"/>
<dbReference type="Pfam" id="PF01980">
    <property type="entry name" value="TrmO_N"/>
    <property type="match status" value="1"/>
</dbReference>
<reference evidence="4 5" key="1">
    <citation type="journal article" date="2017" name="Antonie Van Leeuwenhoek">
        <title>Rhizobium rhizosphaerae sp. nov., a novel species isolated from rice rhizosphere.</title>
        <authorList>
            <person name="Zhao J.J."/>
            <person name="Zhang J."/>
            <person name="Zhang R.J."/>
            <person name="Zhang C.W."/>
            <person name="Yin H.Q."/>
            <person name="Zhang X.X."/>
        </authorList>
    </citation>
    <scope>NUCLEOTIDE SEQUENCE [LARGE SCALE GENOMIC DNA]</scope>
    <source>
        <strain evidence="4 5">E3</strain>
    </source>
</reference>